<dbReference type="InterPro" id="IPR052472">
    <property type="entry name" value="MORN3"/>
</dbReference>
<comment type="caution">
    <text evidence="6">The sequence shown here is derived from an EMBL/GenBank/DDBJ whole genome shotgun (WGS) entry which is preliminary data.</text>
</comment>
<keyword evidence="2" id="KW-0677">Repeat</keyword>
<dbReference type="OrthoDB" id="294378at2759"/>
<gene>
    <name evidence="6" type="ORF">CNMCM6805_003174</name>
</gene>
<dbReference type="InterPro" id="IPR003409">
    <property type="entry name" value="MORN"/>
</dbReference>
<comment type="subcellular location">
    <subcellularLocation>
        <location evidence="1">Cytoplasmic vesicle</location>
        <location evidence="1">Secretory vesicle</location>
        <location evidence="1">Acrosome</location>
    </subcellularLocation>
</comment>
<sequence length="223" mass="25182">MTTVHHEHMTLSSGAGYYDGDVYQTFDTFFLKYTSVPHGQGTMQYDNGDAYSGQWKDGVYWGRGKFTTDDYDYDGDWAHGVKRGLGKLTEKSGTYDGWFENDQKSGPGKKTYPSGAVFSGKWNSDKIEGTGTLNYSVGGAWYNGQFNTDTERPEGKGTMKYANGDEFDGHFKDGKRHGPGTYVHDGLVSKGTYKKDKKDGWFNYRRGDKNWKKKFAMDVVIQE</sequence>
<dbReference type="SMART" id="SM00698">
    <property type="entry name" value="MORN"/>
    <property type="match status" value="5"/>
</dbReference>
<protein>
    <recommendedName>
        <fullName evidence="4">MORN repeat-containing protein 3</fullName>
    </recommendedName>
</protein>
<dbReference type="EMBL" id="JAAAPX010000018">
    <property type="protein sequence ID" value="KAF4242059.1"/>
    <property type="molecule type" value="Genomic_DNA"/>
</dbReference>
<dbReference type="Gene3D" id="2.20.110.10">
    <property type="entry name" value="Histone H3 K4-specific methyltransferase SET7/9 N-terminal domain"/>
    <property type="match status" value="3"/>
</dbReference>
<keyword evidence="7" id="KW-1185">Reference proteome</keyword>
<evidence type="ECO:0000313" key="7">
    <source>
        <dbReference type="Proteomes" id="UP000653565"/>
    </source>
</evidence>
<dbReference type="PANTHER" id="PTHR46511">
    <property type="entry name" value="MORN REPEAT-CONTAINING PROTEIN 3"/>
    <property type="match status" value="1"/>
</dbReference>
<evidence type="ECO:0000313" key="6">
    <source>
        <dbReference type="EMBL" id="KAF4242059.1"/>
    </source>
</evidence>
<accession>A0A8H4H1I8</accession>
<evidence type="ECO:0000256" key="4">
    <source>
        <dbReference type="ARBA" id="ARBA00039854"/>
    </source>
</evidence>
<dbReference type="Pfam" id="PF02493">
    <property type="entry name" value="MORN"/>
    <property type="match status" value="7"/>
</dbReference>
<evidence type="ECO:0000256" key="3">
    <source>
        <dbReference type="ARBA" id="ARBA00023329"/>
    </source>
</evidence>
<proteinExistence type="predicted"/>
<dbReference type="PANTHER" id="PTHR46511:SF1">
    <property type="entry name" value="MORN REPEAT-CONTAINING PROTEIN 3"/>
    <property type="match status" value="1"/>
</dbReference>
<organism evidence="6 7">
    <name type="scientific">Aspergillus fumigatiaffinis</name>
    <dbReference type="NCBI Taxonomy" id="340414"/>
    <lineage>
        <taxon>Eukaryota</taxon>
        <taxon>Fungi</taxon>
        <taxon>Dikarya</taxon>
        <taxon>Ascomycota</taxon>
        <taxon>Pezizomycotina</taxon>
        <taxon>Eurotiomycetes</taxon>
        <taxon>Eurotiomycetidae</taxon>
        <taxon>Eurotiales</taxon>
        <taxon>Aspergillaceae</taxon>
        <taxon>Aspergillus</taxon>
        <taxon>Aspergillus subgen. Fumigati</taxon>
    </lineage>
</organism>
<reference evidence="6" key="1">
    <citation type="journal article" date="2020" name="bioRxiv">
        <title>Genomic and phenotypic heterogeneity of clinical isolates of the human pathogens Aspergillus fumigatus, Aspergillus lentulus and Aspergillus fumigatiaffinis.</title>
        <authorList>
            <person name="dos Santos R.A.C."/>
            <person name="Steenwyk J.L."/>
            <person name="Rivero-Menendez O."/>
            <person name="Mead M.E."/>
            <person name="Silva L.P."/>
            <person name="Bastos R.W."/>
            <person name="Alastruey-Izquierdo A."/>
            <person name="Goldman G.H."/>
            <person name="Rokas A."/>
        </authorList>
    </citation>
    <scope>NUCLEOTIDE SEQUENCE</scope>
    <source>
        <strain evidence="6">CNM-CM6805</strain>
    </source>
</reference>
<evidence type="ECO:0000256" key="5">
    <source>
        <dbReference type="ARBA" id="ARBA00045851"/>
    </source>
</evidence>
<evidence type="ECO:0000256" key="1">
    <source>
        <dbReference type="ARBA" id="ARBA00004218"/>
    </source>
</evidence>
<name>A0A8H4H1I8_9EURO</name>
<dbReference type="AlphaFoldDB" id="A0A8H4H1I8"/>
<reference evidence="6" key="2">
    <citation type="submission" date="2020-04" db="EMBL/GenBank/DDBJ databases">
        <authorList>
            <person name="Santos R.A.C."/>
            <person name="Steenwyk J.L."/>
            <person name="Rivero-Menendez O."/>
            <person name="Mead M.E."/>
            <person name="Silva L.P."/>
            <person name="Bastos R.W."/>
            <person name="Alastruey-Izquierdo A."/>
            <person name="Goldman G.H."/>
            <person name="Rokas A."/>
        </authorList>
    </citation>
    <scope>NUCLEOTIDE SEQUENCE</scope>
    <source>
        <strain evidence="6">CNM-CM6805</strain>
    </source>
</reference>
<keyword evidence="3" id="KW-0968">Cytoplasmic vesicle</keyword>
<evidence type="ECO:0000256" key="2">
    <source>
        <dbReference type="ARBA" id="ARBA00022737"/>
    </source>
</evidence>
<dbReference type="SUPFAM" id="SSF82185">
    <property type="entry name" value="Histone H3 K4-specific methyltransferase SET7/9 N-terminal domain"/>
    <property type="match status" value="2"/>
</dbReference>
<dbReference type="GO" id="GO:0031410">
    <property type="term" value="C:cytoplasmic vesicle"/>
    <property type="evidence" value="ECO:0007669"/>
    <property type="project" value="UniProtKB-KW"/>
</dbReference>
<dbReference type="Proteomes" id="UP000653565">
    <property type="component" value="Unassembled WGS sequence"/>
</dbReference>
<comment type="function">
    <text evidence="5">Assembles a suppression complex (suppresome) by tethering SIRT1 and MDM2 to regulate composite modifications of p53/TP53. Confers both deacetylation-mediated functional inactivation, by SIRT1, and ubiquitination-dependent degradation, by MDM2, of p53/TP53, promoting a proliferative and cell survival behaviors. May play a role in the regulation of spermatogenesis.</text>
</comment>